<dbReference type="SMART" id="SM00526">
    <property type="entry name" value="H15"/>
    <property type="match status" value="1"/>
</dbReference>
<dbReference type="CDD" id="cd00073">
    <property type="entry name" value="H15"/>
    <property type="match status" value="1"/>
</dbReference>
<proteinExistence type="inferred from homology"/>
<keyword evidence="5" id="KW-1185">Reference proteome</keyword>
<evidence type="ECO:0000313" key="5">
    <source>
        <dbReference type="Proteomes" id="UP000019149"/>
    </source>
</evidence>
<evidence type="ECO:0000256" key="2">
    <source>
        <dbReference type="RuleBase" id="RU003894"/>
    </source>
</evidence>
<dbReference type="RefSeq" id="XP_024351530.1">
    <property type="nucleotide sequence ID" value="XM_024493965.1"/>
</dbReference>
<organism evidence="4 5">
    <name type="scientific">Echinococcus granulosus</name>
    <name type="common">Hydatid tapeworm</name>
    <dbReference type="NCBI Taxonomy" id="6210"/>
    <lineage>
        <taxon>Eukaryota</taxon>
        <taxon>Metazoa</taxon>
        <taxon>Spiralia</taxon>
        <taxon>Lophotrochozoa</taxon>
        <taxon>Platyhelminthes</taxon>
        <taxon>Cestoda</taxon>
        <taxon>Eucestoda</taxon>
        <taxon>Cyclophyllidea</taxon>
        <taxon>Taeniidae</taxon>
        <taxon>Echinococcus</taxon>
        <taxon>Echinococcus granulosus group</taxon>
    </lineage>
</organism>
<protein>
    <submittedName>
        <fullName evidence="4">Histone H1.4</fullName>
    </submittedName>
</protein>
<dbReference type="GO" id="GO:0000786">
    <property type="term" value="C:nucleosome"/>
    <property type="evidence" value="ECO:0007669"/>
    <property type="project" value="InterPro"/>
</dbReference>
<dbReference type="OrthoDB" id="1110759at2759"/>
<evidence type="ECO:0000256" key="1">
    <source>
        <dbReference type="ARBA" id="ARBA00023125"/>
    </source>
</evidence>
<comment type="similarity">
    <text evidence="2">Belongs to the histone H1/H5 family.</text>
</comment>
<comment type="caution">
    <text evidence="4">The sequence shown here is derived from an EMBL/GenBank/DDBJ whole genome shotgun (WGS) entry which is preliminary data.</text>
</comment>
<dbReference type="GeneID" id="36340431"/>
<dbReference type="GO" id="GO:0003677">
    <property type="term" value="F:DNA binding"/>
    <property type="evidence" value="ECO:0007669"/>
    <property type="project" value="UniProtKB-KW"/>
</dbReference>
<sequence length="173" mass="19423">MPTSPPPRPPSSRFGMRTRMRCARHKESHLDLLIAPLKPLPQAAWRLSINSPSQPDFAPSSHRLPLSRKEENRFEECETRYGFAARGASEASRTTRVSVVHPPFVTMFVEAIASLKARRGSSRQAILKYIINHYWVEGRVAEVKVHCILVSVLPDGRLVCVKEHGASGLFQIT</sequence>
<dbReference type="GO" id="GO:0030527">
    <property type="term" value="F:structural constituent of chromatin"/>
    <property type="evidence" value="ECO:0007669"/>
    <property type="project" value="InterPro"/>
</dbReference>
<comment type="subcellular location">
    <subcellularLocation>
        <location evidence="2">Nucleus</location>
    </subcellularLocation>
</comment>
<dbReference type="InterPro" id="IPR005818">
    <property type="entry name" value="Histone_H1/H5_H15"/>
</dbReference>
<evidence type="ECO:0000313" key="4">
    <source>
        <dbReference type="EMBL" id="EUB60334.1"/>
    </source>
</evidence>
<dbReference type="PROSITE" id="PS51504">
    <property type="entry name" value="H15"/>
    <property type="match status" value="1"/>
</dbReference>
<dbReference type="Gene3D" id="1.10.10.10">
    <property type="entry name" value="Winged helix-like DNA-binding domain superfamily/Winged helix DNA-binding domain"/>
    <property type="match status" value="1"/>
</dbReference>
<dbReference type="AlphaFoldDB" id="W6V2W8"/>
<accession>W6V2W8</accession>
<dbReference type="GO" id="GO:0005634">
    <property type="term" value="C:nucleus"/>
    <property type="evidence" value="ECO:0007669"/>
    <property type="project" value="UniProtKB-SubCell"/>
</dbReference>
<name>W6V2W8_ECHGR</name>
<feature type="domain" description="H15" evidence="3">
    <location>
        <begin position="100"/>
        <end position="173"/>
    </location>
</feature>
<dbReference type="Pfam" id="PF00538">
    <property type="entry name" value="Linker_histone"/>
    <property type="match status" value="1"/>
</dbReference>
<evidence type="ECO:0000259" key="3">
    <source>
        <dbReference type="PROSITE" id="PS51504"/>
    </source>
</evidence>
<dbReference type="Proteomes" id="UP000019149">
    <property type="component" value="Unassembled WGS sequence"/>
</dbReference>
<dbReference type="KEGG" id="egl:EGR_04716"/>
<dbReference type="EMBL" id="APAU02000031">
    <property type="protein sequence ID" value="EUB60334.1"/>
    <property type="molecule type" value="Genomic_DNA"/>
</dbReference>
<dbReference type="PRINTS" id="PR00624">
    <property type="entry name" value="HISTONEH5"/>
</dbReference>
<keyword evidence="2" id="KW-0539">Nucleus</keyword>
<reference evidence="4 5" key="1">
    <citation type="journal article" date="2013" name="Nat. Genet.">
        <title>The genome of the hydatid tapeworm Echinococcus granulosus.</title>
        <authorList>
            <person name="Zheng H."/>
            <person name="Zhang W."/>
            <person name="Zhang L."/>
            <person name="Zhang Z."/>
            <person name="Li J."/>
            <person name="Lu G."/>
            <person name="Zhu Y."/>
            <person name="Wang Y."/>
            <person name="Huang Y."/>
            <person name="Liu J."/>
            <person name="Kang H."/>
            <person name="Chen J."/>
            <person name="Wang L."/>
            <person name="Chen A."/>
            <person name="Yu S."/>
            <person name="Gao Z."/>
            <person name="Jin L."/>
            <person name="Gu W."/>
            <person name="Wang Z."/>
            <person name="Zhao L."/>
            <person name="Shi B."/>
            <person name="Wen H."/>
            <person name="Lin R."/>
            <person name="Jones M.K."/>
            <person name="Brejova B."/>
            <person name="Vinar T."/>
            <person name="Zhao G."/>
            <person name="McManus D.P."/>
            <person name="Chen Z."/>
            <person name="Zhou Y."/>
            <person name="Wang S."/>
        </authorList>
    </citation>
    <scope>NUCLEOTIDE SEQUENCE [LARGE SCALE GENOMIC DNA]</scope>
</reference>
<dbReference type="InterPro" id="IPR036390">
    <property type="entry name" value="WH_DNA-bd_sf"/>
</dbReference>
<dbReference type="GO" id="GO:0006334">
    <property type="term" value="P:nucleosome assembly"/>
    <property type="evidence" value="ECO:0007669"/>
    <property type="project" value="InterPro"/>
</dbReference>
<keyword evidence="2" id="KW-0158">Chromosome</keyword>
<keyword evidence="1 2" id="KW-0238">DNA-binding</keyword>
<dbReference type="STRING" id="6210.W6V2W8"/>
<dbReference type="SUPFAM" id="SSF46785">
    <property type="entry name" value="Winged helix' DNA-binding domain"/>
    <property type="match status" value="1"/>
</dbReference>
<dbReference type="CTD" id="36340431"/>
<gene>
    <name evidence="4" type="ORF">EGR_04716</name>
</gene>
<dbReference type="InterPro" id="IPR005819">
    <property type="entry name" value="H1/H5"/>
</dbReference>
<dbReference type="InterPro" id="IPR036388">
    <property type="entry name" value="WH-like_DNA-bd_sf"/>
</dbReference>